<evidence type="ECO:0008006" key="4">
    <source>
        <dbReference type="Google" id="ProtNLM"/>
    </source>
</evidence>
<gene>
    <name evidence="2" type="ORF">N7G274_008568</name>
</gene>
<evidence type="ECO:0000256" key="1">
    <source>
        <dbReference type="SAM" id="MobiDB-lite"/>
    </source>
</evidence>
<evidence type="ECO:0000313" key="2">
    <source>
        <dbReference type="EMBL" id="KAL2038810.1"/>
    </source>
</evidence>
<feature type="compositionally biased region" description="Polar residues" evidence="1">
    <location>
        <begin position="1"/>
        <end position="11"/>
    </location>
</feature>
<dbReference type="EMBL" id="JBEFKJ010000030">
    <property type="protein sequence ID" value="KAL2038810.1"/>
    <property type="molecule type" value="Genomic_DNA"/>
</dbReference>
<sequence>MTTTDNHQTSLPAEATSVAPSPPISAAQASPSPDTTPAESLSPSSNHQLCVEPSSRQHHPLSRPDISRLSIRARFSPEESAAHALQDLCTSTEHPKSKLRLSSPFTNTPINGFSRGQAHGLPSIKTSVSDGSSYASPPPTARLLNSAGMYVPAPYTSGVPGPDDTGTYAQPSVPKQRNPVSSNGSTASAHRTHVSPSPRTPRFGPYPSPHPDSHFRSVLQAQHHRAPFLPPPNMLSPMQSSYSTQSVHNVNGFRIWRNAVPLEMAQRAADTMDQGLPVRSKNATHVTYETSIAVYEVRDEFRKVMRAALEPYYLPYNKQMPSMPATLVSGQFLATPHDDARHTLLHNGARDKMYVTIALSTCIRATGMYSLLKRSHHDKNPRTTPVDDWEREDVALNPGDALIWRGDISYLVNPEGGGKWATMLFSWGRAPPMSPQPAHHARPQEPIDLTGDDGPNTARYHVN</sequence>
<name>A0ABR3ZYV0_9LECA</name>
<comment type="caution">
    <text evidence="2">The sequence shown here is derived from an EMBL/GenBank/DDBJ whole genome shotgun (WGS) entry which is preliminary data.</text>
</comment>
<feature type="region of interest" description="Disordered" evidence="1">
    <location>
        <begin position="1"/>
        <end position="70"/>
    </location>
</feature>
<organism evidence="2 3">
    <name type="scientific">Stereocaulon virgatum</name>
    <dbReference type="NCBI Taxonomy" id="373712"/>
    <lineage>
        <taxon>Eukaryota</taxon>
        <taxon>Fungi</taxon>
        <taxon>Dikarya</taxon>
        <taxon>Ascomycota</taxon>
        <taxon>Pezizomycotina</taxon>
        <taxon>Lecanoromycetes</taxon>
        <taxon>OSLEUM clade</taxon>
        <taxon>Lecanoromycetidae</taxon>
        <taxon>Lecanorales</taxon>
        <taxon>Lecanorineae</taxon>
        <taxon>Stereocaulaceae</taxon>
        <taxon>Stereocaulon</taxon>
    </lineage>
</organism>
<evidence type="ECO:0000313" key="3">
    <source>
        <dbReference type="Proteomes" id="UP001590950"/>
    </source>
</evidence>
<feature type="compositionally biased region" description="Polar residues" evidence="1">
    <location>
        <begin position="167"/>
        <end position="197"/>
    </location>
</feature>
<keyword evidence="3" id="KW-1185">Reference proteome</keyword>
<feature type="compositionally biased region" description="Polar residues" evidence="1">
    <location>
        <begin position="35"/>
        <end position="48"/>
    </location>
</feature>
<proteinExistence type="predicted"/>
<accession>A0ABR3ZYV0</accession>
<reference evidence="2 3" key="1">
    <citation type="submission" date="2024-09" db="EMBL/GenBank/DDBJ databases">
        <title>Rethinking Asexuality: The Enigmatic Case of Functional Sexual Genes in Lepraria (Stereocaulaceae).</title>
        <authorList>
            <person name="Doellman M."/>
            <person name="Sun Y."/>
            <person name="Barcenas-Pena A."/>
            <person name="Lumbsch H.T."/>
            <person name="Grewe F."/>
        </authorList>
    </citation>
    <scope>NUCLEOTIDE SEQUENCE [LARGE SCALE GENOMIC DNA]</scope>
    <source>
        <strain evidence="2 3">Mercado 3170</strain>
    </source>
</reference>
<feature type="region of interest" description="Disordered" evidence="1">
    <location>
        <begin position="432"/>
        <end position="463"/>
    </location>
</feature>
<protein>
    <recommendedName>
        <fullName evidence="4">Fe2OG dioxygenase domain-containing protein</fullName>
    </recommendedName>
</protein>
<dbReference type="Proteomes" id="UP001590950">
    <property type="component" value="Unassembled WGS sequence"/>
</dbReference>
<feature type="region of interest" description="Disordered" evidence="1">
    <location>
        <begin position="155"/>
        <end position="214"/>
    </location>
</feature>
<feature type="compositionally biased region" description="Low complexity" evidence="1">
    <location>
        <begin position="15"/>
        <end position="33"/>
    </location>
</feature>